<evidence type="ECO:0000256" key="2">
    <source>
        <dbReference type="ARBA" id="ARBA00022723"/>
    </source>
</evidence>
<dbReference type="PANTHER" id="PTHR33337:SF40">
    <property type="entry name" value="CENP-V_GFA DOMAIN-CONTAINING PROTEIN-RELATED"/>
    <property type="match status" value="1"/>
</dbReference>
<dbReference type="Proteomes" id="UP001305414">
    <property type="component" value="Unassembled WGS sequence"/>
</dbReference>
<dbReference type="Pfam" id="PF04828">
    <property type="entry name" value="GFA"/>
    <property type="match status" value="1"/>
</dbReference>
<evidence type="ECO:0000259" key="5">
    <source>
        <dbReference type="PROSITE" id="PS51891"/>
    </source>
</evidence>
<reference evidence="6 7" key="1">
    <citation type="submission" date="2023-10" db="EMBL/GenBank/DDBJ databases">
        <title>Draft genome sequence of Xylaria bambusicola isolate GMP-LS, the root and basal stem rot pathogen of sugarcane in Indonesia.</title>
        <authorList>
            <person name="Selvaraj P."/>
            <person name="Muralishankar V."/>
            <person name="Muruganantham S."/>
            <person name="Sp S."/>
            <person name="Haryani S."/>
            <person name="Lau K.J.X."/>
            <person name="Naqvi N.I."/>
        </authorList>
    </citation>
    <scope>NUCLEOTIDE SEQUENCE [LARGE SCALE GENOMIC DNA]</scope>
    <source>
        <strain evidence="6">GMP-LS</strain>
    </source>
</reference>
<dbReference type="GO" id="GO:0016846">
    <property type="term" value="F:carbon-sulfur lyase activity"/>
    <property type="evidence" value="ECO:0007669"/>
    <property type="project" value="InterPro"/>
</dbReference>
<organism evidence="6 7">
    <name type="scientific">Xylaria bambusicola</name>
    <dbReference type="NCBI Taxonomy" id="326684"/>
    <lineage>
        <taxon>Eukaryota</taxon>
        <taxon>Fungi</taxon>
        <taxon>Dikarya</taxon>
        <taxon>Ascomycota</taxon>
        <taxon>Pezizomycotina</taxon>
        <taxon>Sordariomycetes</taxon>
        <taxon>Xylariomycetidae</taxon>
        <taxon>Xylariales</taxon>
        <taxon>Xylariaceae</taxon>
        <taxon>Xylaria</taxon>
    </lineage>
</organism>
<evidence type="ECO:0000256" key="1">
    <source>
        <dbReference type="ARBA" id="ARBA00005495"/>
    </source>
</evidence>
<protein>
    <recommendedName>
        <fullName evidence="5">CENP-V/GFA domain-containing protein</fullName>
    </recommendedName>
</protein>
<sequence>MSLQPTEMASSNEFPKPKYVTGGCLCESLRYRIDFPENHDFEKSSSTCQCTQCRRNTGSFFLPTHHVLRSAFRWTSANTNSLSHYQATPTAERGICTTCGSFLYWRRVSPGPTEMCIAVGCIDPLFLFGEGADGTTVPKGGFGRALASGAGGHVWCDNEIPGVTSKDRMEYLHGTGQRWARSDE</sequence>
<gene>
    <name evidence="6" type="ORF">RRF57_012820</name>
</gene>
<dbReference type="PANTHER" id="PTHR33337">
    <property type="entry name" value="GFA DOMAIN-CONTAINING PROTEIN"/>
    <property type="match status" value="1"/>
</dbReference>
<dbReference type="AlphaFoldDB" id="A0AAN7UX88"/>
<dbReference type="Gene3D" id="3.90.1590.10">
    <property type="entry name" value="glutathione-dependent formaldehyde- activating enzyme (gfa)"/>
    <property type="match status" value="1"/>
</dbReference>
<feature type="domain" description="CENP-V/GFA" evidence="5">
    <location>
        <begin position="20"/>
        <end position="133"/>
    </location>
</feature>
<comment type="similarity">
    <text evidence="1">Belongs to the Gfa family.</text>
</comment>
<keyword evidence="3" id="KW-0862">Zinc</keyword>
<proteinExistence type="inferred from homology"/>
<evidence type="ECO:0000256" key="4">
    <source>
        <dbReference type="ARBA" id="ARBA00023239"/>
    </source>
</evidence>
<dbReference type="SUPFAM" id="SSF51316">
    <property type="entry name" value="Mss4-like"/>
    <property type="match status" value="1"/>
</dbReference>
<accession>A0AAN7UX88</accession>
<keyword evidence="4" id="KW-0456">Lyase</keyword>
<evidence type="ECO:0000313" key="7">
    <source>
        <dbReference type="Proteomes" id="UP001305414"/>
    </source>
</evidence>
<evidence type="ECO:0000256" key="3">
    <source>
        <dbReference type="ARBA" id="ARBA00022833"/>
    </source>
</evidence>
<dbReference type="InterPro" id="IPR011057">
    <property type="entry name" value="Mss4-like_sf"/>
</dbReference>
<keyword evidence="2" id="KW-0479">Metal-binding</keyword>
<dbReference type="EMBL" id="JAWHQM010000092">
    <property type="protein sequence ID" value="KAK5637108.1"/>
    <property type="molecule type" value="Genomic_DNA"/>
</dbReference>
<dbReference type="InterPro" id="IPR006913">
    <property type="entry name" value="CENP-V/GFA"/>
</dbReference>
<evidence type="ECO:0000313" key="6">
    <source>
        <dbReference type="EMBL" id="KAK5637108.1"/>
    </source>
</evidence>
<dbReference type="PROSITE" id="PS51891">
    <property type="entry name" value="CENP_V_GFA"/>
    <property type="match status" value="1"/>
</dbReference>
<dbReference type="GO" id="GO:0046872">
    <property type="term" value="F:metal ion binding"/>
    <property type="evidence" value="ECO:0007669"/>
    <property type="project" value="UniProtKB-KW"/>
</dbReference>
<keyword evidence="7" id="KW-1185">Reference proteome</keyword>
<name>A0AAN7UX88_9PEZI</name>
<comment type="caution">
    <text evidence="6">The sequence shown here is derived from an EMBL/GenBank/DDBJ whole genome shotgun (WGS) entry which is preliminary data.</text>
</comment>